<evidence type="ECO:0000313" key="9">
    <source>
        <dbReference type="Proteomes" id="UP000320085"/>
    </source>
</evidence>
<feature type="domain" description="Glycoside hydrolase 120 insertion" evidence="7">
    <location>
        <begin position="95"/>
        <end position="211"/>
    </location>
</feature>
<evidence type="ECO:0000259" key="7">
    <source>
        <dbReference type="Pfam" id="PF21258"/>
    </source>
</evidence>
<keyword evidence="2" id="KW-0964">Secreted</keyword>
<evidence type="ECO:0000256" key="1">
    <source>
        <dbReference type="ARBA" id="ARBA00004613"/>
    </source>
</evidence>
<feature type="domain" description="DUF1565" evidence="5">
    <location>
        <begin position="10"/>
        <end position="48"/>
    </location>
</feature>
<name>A0A543PK83_9MICO</name>
<dbReference type="Pfam" id="PF21258">
    <property type="entry name" value="Glyco_hydro_120_ins"/>
    <property type="match status" value="1"/>
</dbReference>
<evidence type="ECO:0000313" key="8">
    <source>
        <dbReference type="EMBL" id="TQN44491.1"/>
    </source>
</evidence>
<evidence type="ECO:0000259" key="6">
    <source>
        <dbReference type="Pfam" id="PF13229"/>
    </source>
</evidence>
<dbReference type="Gene3D" id="2.160.20.10">
    <property type="entry name" value="Single-stranded right-handed beta-helix, Pectin lyase-like"/>
    <property type="match status" value="1"/>
</dbReference>
<dbReference type="InterPro" id="IPR013780">
    <property type="entry name" value="Glyco_hydro_b"/>
</dbReference>
<dbReference type="InterPro" id="IPR039448">
    <property type="entry name" value="Beta_helix"/>
</dbReference>
<feature type="compositionally biased region" description="Polar residues" evidence="4">
    <location>
        <begin position="1"/>
        <end position="15"/>
    </location>
</feature>
<evidence type="ECO:0000256" key="4">
    <source>
        <dbReference type="SAM" id="MobiDB-lite"/>
    </source>
</evidence>
<dbReference type="PANTHER" id="PTHR40088">
    <property type="entry name" value="PECTATE LYASE (EUROFUNG)"/>
    <property type="match status" value="1"/>
</dbReference>
<dbReference type="PANTHER" id="PTHR40088:SF2">
    <property type="entry name" value="SECRETED SUGAR HYDROLASE"/>
    <property type="match status" value="1"/>
</dbReference>
<reference evidence="8 9" key="1">
    <citation type="submission" date="2019-06" db="EMBL/GenBank/DDBJ databases">
        <title>Sequencing the genomes of 1000 actinobacteria strains.</title>
        <authorList>
            <person name="Klenk H.-P."/>
        </authorList>
    </citation>
    <scope>NUCLEOTIDE SEQUENCE [LARGE SCALE GENOMIC DNA]</scope>
    <source>
        <strain evidence="8 9">DSM 21776</strain>
    </source>
</reference>
<protein>
    <submittedName>
        <fullName evidence="8">Uncharacterized protein DUF1565</fullName>
    </submittedName>
</protein>
<organism evidence="8 9">
    <name type="scientific">Humibacillus xanthopallidus</name>
    <dbReference type="NCBI Taxonomy" id="412689"/>
    <lineage>
        <taxon>Bacteria</taxon>
        <taxon>Bacillati</taxon>
        <taxon>Actinomycetota</taxon>
        <taxon>Actinomycetes</taxon>
        <taxon>Micrococcales</taxon>
        <taxon>Intrasporangiaceae</taxon>
        <taxon>Humibacillus</taxon>
    </lineage>
</organism>
<dbReference type="InterPro" id="IPR012334">
    <property type="entry name" value="Pectin_lyas_fold"/>
</dbReference>
<dbReference type="GO" id="GO:0016837">
    <property type="term" value="F:carbon-oxygen lyase activity, acting on polysaccharides"/>
    <property type="evidence" value="ECO:0007669"/>
    <property type="project" value="TreeGrafter"/>
</dbReference>
<comment type="subcellular location">
    <subcellularLocation>
        <location evidence="1">Secreted</location>
    </subcellularLocation>
</comment>
<dbReference type="EMBL" id="VFQF01000003">
    <property type="protein sequence ID" value="TQN44491.1"/>
    <property type="molecule type" value="Genomic_DNA"/>
</dbReference>
<dbReference type="Proteomes" id="UP000320085">
    <property type="component" value="Unassembled WGS sequence"/>
</dbReference>
<dbReference type="RefSeq" id="WP_141823838.1">
    <property type="nucleotide sequence ID" value="NZ_BAAAQC010000010.1"/>
</dbReference>
<dbReference type="InterPro" id="IPR011050">
    <property type="entry name" value="Pectin_lyase_fold/virulence"/>
</dbReference>
<evidence type="ECO:0000259" key="5">
    <source>
        <dbReference type="Pfam" id="PF07602"/>
    </source>
</evidence>
<dbReference type="InterPro" id="IPR011459">
    <property type="entry name" value="DUF1565"/>
</dbReference>
<dbReference type="InterPro" id="IPR052052">
    <property type="entry name" value="Polysaccharide_Lyase_9"/>
</dbReference>
<feature type="region of interest" description="Disordered" evidence="4">
    <location>
        <begin position="1"/>
        <end position="20"/>
    </location>
</feature>
<proteinExistence type="predicted"/>
<gene>
    <name evidence="8" type="ORF">FHX52_3706</name>
</gene>
<feature type="domain" description="Right handed beta helix" evidence="6">
    <location>
        <begin position="321"/>
        <end position="431"/>
    </location>
</feature>
<evidence type="ECO:0000256" key="3">
    <source>
        <dbReference type="ARBA" id="ARBA00022729"/>
    </source>
</evidence>
<accession>A0A543PK83</accession>
<dbReference type="SUPFAM" id="SSF51126">
    <property type="entry name" value="Pectin lyase-like"/>
    <property type="match status" value="1"/>
</dbReference>
<dbReference type="GO" id="GO:0005576">
    <property type="term" value="C:extracellular region"/>
    <property type="evidence" value="ECO:0007669"/>
    <property type="project" value="UniProtKB-SubCell"/>
</dbReference>
<evidence type="ECO:0000256" key="2">
    <source>
        <dbReference type="ARBA" id="ARBA00022525"/>
    </source>
</evidence>
<dbReference type="OrthoDB" id="9765222at2"/>
<comment type="caution">
    <text evidence="8">The sequence shown here is derived from an EMBL/GenBank/DDBJ whole genome shotgun (WGS) entry which is preliminary data.</text>
</comment>
<dbReference type="Gene3D" id="2.60.40.1180">
    <property type="entry name" value="Golgi alpha-mannosidase II"/>
    <property type="match status" value="1"/>
</dbReference>
<keyword evidence="3" id="KW-0732">Signal</keyword>
<sequence length="663" mass="73186">MTTVLHVATTGSDQADGSEASPFRTINHAAQQAQPGDTVLVHEGEYREWVSPKRGGLSNARRITYEAAPGEHVVIKGSERITGWQRSAATTAHTPSTVWQVDVPNELFGAFNPFAEEIVGDWVVRPIEEGQRKHLGDVYLDGRSFYEVGSPDEVHQPTRRTEVRDDWTERQVPVHDPDQTAYVWHARVTPDTTTIWANFHDADPNERLVEINVRRSVFYPTEHHVDFITVRGFELCQAASPWAPPTADQPGLIGPNWAKGWVIEDNVIHDAKCVAISIGKEASTGDNNYTRRGDKPGYQYQLESVFSAQQIGWDKEHIGSHVIRRNTIYDCGQCAIAGHLGCVFSTIEDNHIHRIALKREFYGHEIAGIKLHAAIDVEITHNRIHACSLGIWLDWQTQGTRVARNVLYGNSRDLFVEVSHGPYVIDHNLLASPVSIESFSQGGAYVGNLLAGTLGLIRVMDRATPYHRPHSTQVAGYAVIYGADDRWIGNVFAGGEIDDAYGTHAHTFDGAWVGTAGYDGHPATFDDYLALIDAQPPGDHNRFPDVPQPVYIRHNAYAGAARPYAAEDAPLRLSSALFTVTDDGDEVWLEADLAEAFDGLRVGLVTGADLPRVRFVDADFEERDGSPVTIDCDLLGELKSPDGSYPAGPLNTLSSGTSRIRVW</sequence>
<dbReference type="Pfam" id="PF07602">
    <property type="entry name" value="DUF1565"/>
    <property type="match status" value="1"/>
</dbReference>
<dbReference type="Pfam" id="PF13229">
    <property type="entry name" value="Beta_helix"/>
    <property type="match status" value="1"/>
</dbReference>
<dbReference type="AlphaFoldDB" id="A0A543PK83"/>
<dbReference type="InterPro" id="IPR049169">
    <property type="entry name" value="Glyco_hydro_120_ins"/>
</dbReference>